<sequence>MSEQHYVTRKEFKQLDNRVGDLENRQTRTETRTDHLENKLDKIESNTTWILRLIIGAILMALLSLVITQGG</sequence>
<organism evidence="2 3">
    <name type="scientific">Alkalibacillus salilacus</name>
    <dbReference type="NCBI Taxonomy" id="284582"/>
    <lineage>
        <taxon>Bacteria</taxon>
        <taxon>Bacillati</taxon>
        <taxon>Bacillota</taxon>
        <taxon>Bacilli</taxon>
        <taxon>Bacillales</taxon>
        <taxon>Bacillaceae</taxon>
        <taxon>Alkalibacillus</taxon>
    </lineage>
</organism>
<name>A0ABT9VCV0_9BACI</name>
<keyword evidence="1" id="KW-0812">Transmembrane</keyword>
<dbReference type="RefSeq" id="WP_306974765.1">
    <property type="nucleotide sequence ID" value="NZ_JAUSTQ010000002.1"/>
</dbReference>
<dbReference type="Gene3D" id="1.20.5.170">
    <property type="match status" value="1"/>
</dbReference>
<evidence type="ECO:0000313" key="2">
    <source>
        <dbReference type="EMBL" id="MDQ0158797.1"/>
    </source>
</evidence>
<protein>
    <submittedName>
        <fullName evidence="2">RNase H-like nuclease (RuvC/YqgF family)</fullName>
    </submittedName>
</protein>
<reference evidence="2 3" key="1">
    <citation type="submission" date="2023-07" db="EMBL/GenBank/DDBJ databases">
        <title>Genomic Encyclopedia of Type Strains, Phase IV (KMG-IV): sequencing the most valuable type-strain genomes for metagenomic binning, comparative biology and taxonomic classification.</title>
        <authorList>
            <person name="Goeker M."/>
        </authorList>
    </citation>
    <scope>NUCLEOTIDE SEQUENCE [LARGE SCALE GENOMIC DNA]</scope>
    <source>
        <strain evidence="2 3">DSM 16460</strain>
    </source>
</reference>
<keyword evidence="1" id="KW-0472">Membrane</keyword>
<keyword evidence="1" id="KW-1133">Transmembrane helix</keyword>
<dbReference type="Pfam" id="PF10779">
    <property type="entry name" value="XhlA"/>
    <property type="match status" value="1"/>
</dbReference>
<dbReference type="Proteomes" id="UP001224359">
    <property type="component" value="Unassembled WGS sequence"/>
</dbReference>
<feature type="transmembrane region" description="Helical" evidence="1">
    <location>
        <begin position="49"/>
        <end position="67"/>
    </location>
</feature>
<evidence type="ECO:0000256" key="1">
    <source>
        <dbReference type="SAM" id="Phobius"/>
    </source>
</evidence>
<dbReference type="EMBL" id="JAUSTQ010000002">
    <property type="protein sequence ID" value="MDQ0158797.1"/>
    <property type="molecule type" value="Genomic_DNA"/>
</dbReference>
<evidence type="ECO:0000313" key="3">
    <source>
        <dbReference type="Proteomes" id="UP001224359"/>
    </source>
</evidence>
<keyword evidence="3" id="KW-1185">Reference proteome</keyword>
<comment type="caution">
    <text evidence="2">The sequence shown here is derived from an EMBL/GenBank/DDBJ whole genome shotgun (WGS) entry which is preliminary data.</text>
</comment>
<gene>
    <name evidence="2" type="ORF">J2S77_000753</name>
</gene>
<accession>A0ABT9VCV0</accession>
<proteinExistence type="predicted"/>
<dbReference type="InterPro" id="IPR019715">
    <property type="entry name" value="Haemolysin_XhlA"/>
</dbReference>